<dbReference type="EMBL" id="PRLP01000023">
    <property type="protein sequence ID" value="PPC77908.1"/>
    <property type="molecule type" value="Genomic_DNA"/>
</dbReference>
<dbReference type="InterPro" id="IPR003497">
    <property type="entry name" value="BRO_N_domain"/>
</dbReference>
<dbReference type="AlphaFoldDB" id="A0A2S5KT29"/>
<evidence type="ECO:0000313" key="2">
    <source>
        <dbReference type="EMBL" id="PPC77908.1"/>
    </source>
</evidence>
<evidence type="ECO:0000313" key="3">
    <source>
        <dbReference type="Proteomes" id="UP000238196"/>
    </source>
</evidence>
<comment type="caution">
    <text evidence="2">The sequence shown here is derived from an EMBL/GenBank/DDBJ whole genome shotgun (WGS) entry which is preliminary data.</text>
</comment>
<dbReference type="Proteomes" id="UP000238196">
    <property type="component" value="Unassembled WGS sequence"/>
</dbReference>
<sequence length="385" mass="43049">MNSPLIPFSFNAVNIRTFTDESQEPWFCASDICTVLGYGNVSDAISKHCREAGIAKRDISSGGQSRSIVFINEGNLYRLIIKSRKPEAQRFESWVCDEVLPAIRKTGRYEGKPAPTLVPVTPVTAFPPASELIQRIHGYFAITSLSLATLLNLDHITLCNLIVQVPCSESFRRTQINQLGDYINGVPTTFYSLSRDAAMLVIDQCSSPDLFTVREAVAKAFDKIAVPFPPEVPGNQPKASAAPSHSVAVPVLSEQQAVALAEPLIARDVTEAIHAAAVVLAKRHEPLYRHRLLREAHKGTLPCKQFDQLPEVMERLWQEQQVAQIDGVPVSDLQTCHELFTEWLTFTRFAQRCERHERHLAESHLQKWEQKALAFGDDYVRRHGG</sequence>
<accession>A0A2S5KT29</accession>
<organism evidence="2 3">
    <name type="scientific">Proteobacteria bacterium 228</name>
    <dbReference type="NCBI Taxonomy" id="2083153"/>
    <lineage>
        <taxon>Bacteria</taxon>
        <taxon>Pseudomonadati</taxon>
        <taxon>Pseudomonadota</taxon>
    </lineage>
</organism>
<gene>
    <name evidence="2" type="ORF">C4K68_07635</name>
</gene>
<feature type="domain" description="Bro-N" evidence="1">
    <location>
        <begin position="1"/>
        <end position="107"/>
    </location>
</feature>
<name>A0A2S5KT29_9PROT</name>
<evidence type="ECO:0000259" key="1">
    <source>
        <dbReference type="PROSITE" id="PS51750"/>
    </source>
</evidence>
<dbReference type="PANTHER" id="PTHR36180">
    <property type="entry name" value="DNA-BINDING PROTEIN-RELATED-RELATED"/>
    <property type="match status" value="1"/>
</dbReference>
<dbReference type="Pfam" id="PF02498">
    <property type="entry name" value="Bro-N"/>
    <property type="match status" value="1"/>
</dbReference>
<dbReference type="OrthoDB" id="1042522at2"/>
<protein>
    <recommendedName>
        <fullName evidence="1">Bro-N domain-containing protein</fullName>
    </recommendedName>
</protein>
<reference evidence="2 3" key="1">
    <citation type="submission" date="2018-02" db="EMBL/GenBank/DDBJ databases">
        <title>novel marine gammaproteobacteria from coastal saline agro ecosystem.</title>
        <authorList>
            <person name="Krishnan R."/>
            <person name="Ramesh Kumar N."/>
        </authorList>
    </citation>
    <scope>NUCLEOTIDE SEQUENCE [LARGE SCALE GENOMIC DNA]</scope>
    <source>
        <strain evidence="2 3">228</strain>
    </source>
</reference>
<dbReference type="SMART" id="SM01040">
    <property type="entry name" value="Bro-N"/>
    <property type="match status" value="1"/>
</dbReference>
<proteinExistence type="predicted"/>
<dbReference type="PANTHER" id="PTHR36180:SF2">
    <property type="entry name" value="BRO FAMILY PROTEIN"/>
    <property type="match status" value="1"/>
</dbReference>
<dbReference type="PROSITE" id="PS51750">
    <property type="entry name" value="BRO_N"/>
    <property type="match status" value="1"/>
</dbReference>